<protein>
    <submittedName>
        <fullName evidence="4">Dps family protein</fullName>
    </submittedName>
</protein>
<dbReference type="PROSITE" id="PS00818">
    <property type="entry name" value="DPS_1"/>
    <property type="match status" value="1"/>
</dbReference>
<dbReference type="PIRSF" id="PIRSF005900">
    <property type="entry name" value="Dps"/>
    <property type="match status" value="1"/>
</dbReference>
<dbReference type="EMBL" id="JBHUHY010000015">
    <property type="protein sequence ID" value="MFD2188075.1"/>
    <property type="molecule type" value="Genomic_DNA"/>
</dbReference>
<dbReference type="CDD" id="cd01043">
    <property type="entry name" value="DPS"/>
    <property type="match status" value="1"/>
</dbReference>
<organism evidence="4 5">
    <name type="scientific">Aquimarina celericrescens</name>
    <dbReference type="NCBI Taxonomy" id="1964542"/>
    <lineage>
        <taxon>Bacteria</taxon>
        <taxon>Pseudomonadati</taxon>
        <taxon>Bacteroidota</taxon>
        <taxon>Flavobacteriia</taxon>
        <taxon>Flavobacteriales</taxon>
        <taxon>Flavobacteriaceae</taxon>
        <taxon>Aquimarina</taxon>
    </lineage>
</organism>
<evidence type="ECO:0000259" key="3">
    <source>
        <dbReference type="Pfam" id="PF00210"/>
    </source>
</evidence>
<name>A0ABW5B0A4_9FLAO</name>
<proteinExistence type="inferred from homology"/>
<evidence type="ECO:0000256" key="2">
    <source>
        <dbReference type="RuleBase" id="RU003875"/>
    </source>
</evidence>
<dbReference type="PROSITE" id="PS00819">
    <property type="entry name" value="DPS_2"/>
    <property type="match status" value="1"/>
</dbReference>
<dbReference type="RefSeq" id="WP_378321084.1">
    <property type="nucleotide sequence ID" value="NZ_JBHUHY010000015.1"/>
</dbReference>
<evidence type="ECO:0000313" key="4">
    <source>
        <dbReference type="EMBL" id="MFD2188075.1"/>
    </source>
</evidence>
<feature type="domain" description="Ferritin/DPS" evidence="3">
    <location>
        <begin position="17"/>
        <end position="152"/>
    </location>
</feature>
<dbReference type="Pfam" id="PF00210">
    <property type="entry name" value="Ferritin"/>
    <property type="match status" value="1"/>
</dbReference>
<keyword evidence="5" id="KW-1185">Reference proteome</keyword>
<dbReference type="InterPro" id="IPR009078">
    <property type="entry name" value="Ferritin-like_SF"/>
</dbReference>
<evidence type="ECO:0000313" key="5">
    <source>
        <dbReference type="Proteomes" id="UP001597344"/>
    </source>
</evidence>
<dbReference type="SUPFAM" id="SSF47240">
    <property type="entry name" value="Ferritin-like"/>
    <property type="match status" value="1"/>
</dbReference>
<comment type="caution">
    <text evidence="4">The sequence shown here is derived from an EMBL/GenBank/DDBJ whole genome shotgun (WGS) entry which is preliminary data.</text>
</comment>
<dbReference type="PANTHER" id="PTHR42932:SF1">
    <property type="entry name" value="GENERAL STRESS PROTEIN 20U"/>
    <property type="match status" value="1"/>
</dbReference>
<reference evidence="5" key="1">
    <citation type="journal article" date="2019" name="Int. J. Syst. Evol. Microbiol.">
        <title>The Global Catalogue of Microorganisms (GCM) 10K type strain sequencing project: providing services to taxonomists for standard genome sequencing and annotation.</title>
        <authorList>
            <consortium name="The Broad Institute Genomics Platform"/>
            <consortium name="The Broad Institute Genome Sequencing Center for Infectious Disease"/>
            <person name="Wu L."/>
            <person name="Ma J."/>
        </authorList>
    </citation>
    <scope>NUCLEOTIDE SEQUENCE [LARGE SCALE GENOMIC DNA]</scope>
    <source>
        <strain evidence="5">DT92</strain>
    </source>
</reference>
<dbReference type="InterPro" id="IPR002177">
    <property type="entry name" value="DPS_DNA-bd"/>
</dbReference>
<comment type="similarity">
    <text evidence="1 2">Belongs to the Dps family.</text>
</comment>
<dbReference type="Proteomes" id="UP001597344">
    <property type="component" value="Unassembled WGS sequence"/>
</dbReference>
<dbReference type="PRINTS" id="PR01346">
    <property type="entry name" value="HELNAPAPROT"/>
</dbReference>
<accession>A0ABW5B0A4</accession>
<dbReference type="InterPro" id="IPR023188">
    <property type="entry name" value="DPS_DNA-bd_CS"/>
</dbReference>
<dbReference type="InterPro" id="IPR008331">
    <property type="entry name" value="Ferritin_DPS_dom"/>
</dbReference>
<dbReference type="InterPro" id="IPR012347">
    <property type="entry name" value="Ferritin-like"/>
</dbReference>
<sequence>MNYLNIEEKKLLPVVLELNILLADYNLYYQKLRGFHWNILGKNFFDLHVKFEELYNDAKIKIDEIAERILTLGHHPVSQFKEYLKLATVEEVSPLMKDFEMVEKLLGDHKKILVQMRVILKHADEAGDEGTIDMIGAYIRELEKSSWMLNAWSKSTSDNLDTSMIKEA</sequence>
<dbReference type="PANTHER" id="PTHR42932">
    <property type="entry name" value="GENERAL STRESS PROTEIN 20U"/>
    <property type="match status" value="1"/>
</dbReference>
<dbReference type="Gene3D" id="1.20.1260.10">
    <property type="match status" value="1"/>
</dbReference>
<gene>
    <name evidence="4" type="ORF">ACFSJT_14830</name>
</gene>
<evidence type="ECO:0000256" key="1">
    <source>
        <dbReference type="ARBA" id="ARBA00009497"/>
    </source>
</evidence>